<organism evidence="1 2">
    <name type="scientific">Meganyctiphanes norvegica</name>
    <name type="common">Northern krill</name>
    <name type="synonym">Thysanopoda norvegica</name>
    <dbReference type="NCBI Taxonomy" id="48144"/>
    <lineage>
        <taxon>Eukaryota</taxon>
        <taxon>Metazoa</taxon>
        <taxon>Ecdysozoa</taxon>
        <taxon>Arthropoda</taxon>
        <taxon>Crustacea</taxon>
        <taxon>Multicrustacea</taxon>
        <taxon>Malacostraca</taxon>
        <taxon>Eumalacostraca</taxon>
        <taxon>Eucarida</taxon>
        <taxon>Euphausiacea</taxon>
        <taxon>Euphausiidae</taxon>
        <taxon>Meganyctiphanes</taxon>
    </lineage>
</organism>
<comment type="caution">
    <text evidence="1">The sequence shown here is derived from an EMBL/GenBank/DDBJ whole genome shotgun (WGS) entry which is preliminary data.</text>
</comment>
<dbReference type="Proteomes" id="UP001497623">
    <property type="component" value="Unassembled WGS sequence"/>
</dbReference>
<dbReference type="EMBL" id="CAXKWB010000261">
    <property type="protein sequence ID" value="CAL4060112.1"/>
    <property type="molecule type" value="Genomic_DNA"/>
</dbReference>
<accession>A0AAV2PIP5</accession>
<proteinExistence type="predicted"/>
<dbReference type="AlphaFoldDB" id="A0AAV2PIP5"/>
<sequence length="279" mass="31360">METQHEVTFGTLEAPKLCGNCNGATKEPYIFCYQCKKNSPASVICLRSWIDGREWVVKTVSSAVVAICNFGRSGISIGEGGLSIGEEMGGLAALVKCGPLQWPSSKSENMAKRPMTSEGLPSFYSRFFLEHQGDNLNSISNGGGEAAVARTQVMVFWLVLTRASRGVEPRDRRFDGMTGLGRARSSFSTSFSYHTKYFLYCSCPGTILNHIEKWQEKIDLSAKLQVKFLYMYRSAMGIRYNEGRKCINHDFIFEYKCMISGCFKHQLTIIMLHFFSKLF</sequence>
<evidence type="ECO:0000313" key="2">
    <source>
        <dbReference type="Proteomes" id="UP001497623"/>
    </source>
</evidence>
<reference evidence="1 2" key="1">
    <citation type="submission" date="2024-05" db="EMBL/GenBank/DDBJ databases">
        <authorList>
            <person name="Wallberg A."/>
        </authorList>
    </citation>
    <scope>NUCLEOTIDE SEQUENCE [LARGE SCALE GENOMIC DNA]</scope>
</reference>
<name>A0AAV2PIP5_MEGNR</name>
<feature type="non-terminal residue" evidence="1">
    <location>
        <position position="279"/>
    </location>
</feature>
<gene>
    <name evidence="1" type="ORF">MNOR_LOCUS1040</name>
</gene>
<evidence type="ECO:0000313" key="1">
    <source>
        <dbReference type="EMBL" id="CAL4060112.1"/>
    </source>
</evidence>
<keyword evidence="2" id="KW-1185">Reference proteome</keyword>
<protein>
    <submittedName>
        <fullName evidence="1">Uncharacterized protein</fullName>
    </submittedName>
</protein>